<evidence type="ECO:0000313" key="2">
    <source>
        <dbReference type="EMBL" id="KAK8842381.1"/>
    </source>
</evidence>
<dbReference type="InterPro" id="IPR011009">
    <property type="entry name" value="Kinase-like_dom_sf"/>
</dbReference>
<dbReference type="InterPro" id="IPR001245">
    <property type="entry name" value="Ser-Thr/Tyr_kinase_cat_dom"/>
</dbReference>
<feature type="domain" description="Protein kinase" evidence="1">
    <location>
        <begin position="1"/>
        <end position="105"/>
    </location>
</feature>
<dbReference type="SUPFAM" id="SSF56112">
    <property type="entry name" value="Protein kinase-like (PK-like)"/>
    <property type="match status" value="1"/>
</dbReference>
<dbReference type="PROSITE" id="PS50011">
    <property type="entry name" value="PROTEIN_KINASE_DOM"/>
    <property type="match status" value="1"/>
</dbReference>
<accession>A0ABR2H872</accession>
<dbReference type="Pfam" id="PF07714">
    <property type="entry name" value="PK_Tyr_Ser-Thr"/>
    <property type="match status" value="1"/>
</dbReference>
<dbReference type="Proteomes" id="UP001470230">
    <property type="component" value="Unassembled WGS sequence"/>
</dbReference>
<proteinExistence type="predicted"/>
<keyword evidence="3" id="KW-1185">Reference proteome</keyword>
<dbReference type="EMBL" id="JAPFFF010000038">
    <property type="protein sequence ID" value="KAK8842381.1"/>
    <property type="molecule type" value="Genomic_DNA"/>
</dbReference>
<reference evidence="2 3" key="1">
    <citation type="submission" date="2024-04" db="EMBL/GenBank/DDBJ databases">
        <title>Tritrichomonas musculus Genome.</title>
        <authorList>
            <person name="Alves-Ferreira E."/>
            <person name="Grigg M."/>
            <person name="Lorenzi H."/>
            <person name="Galac M."/>
        </authorList>
    </citation>
    <scope>NUCLEOTIDE SEQUENCE [LARGE SCALE GENOMIC DNA]</scope>
    <source>
        <strain evidence="2 3">EAF2021</strain>
    </source>
</reference>
<sequence length="105" mass="12054">MANILIILKKQLDLSTFTSMTHEVGTIAYMAPEFFNYESQYKEKVNLYSFGVEMYFIVTKGQMPKYNPTECFETATLPKTNCLDQLSKDACQKRPSTYISLKGLI</sequence>
<evidence type="ECO:0000313" key="3">
    <source>
        <dbReference type="Proteomes" id="UP001470230"/>
    </source>
</evidence>
<comment type="caution">
    <text evidence="2">The sequence shown here is derived from an EMBL/GenBank/DDBJ whole genome shotgun (WGS) entry which is preliminary data.</text>
</comment>
<gene>
    <name evidence="2" type="ORF">M9Y10_025963</name>
</gene>
<evidence type="ECO:0000259" key="1">
    <source>
        <dbReference type="PROSITE" id="PS50011"/>
    </source>
</evidence>
<dbReference type="InterPro" id="IPR000719">
    <property type="entry name" value="Prot_kinase_dom"/>
</dbReference>
<dbReference type="Gene3D" id="1.10.510.10">
    <property type="entry name" value="Transferase(Phosphotransferase) domain 1"/>
    <property type="match status" value="1"/>
</dbReference>
<name>A0ABR2H872_9EUKA</name>
<organism evidence="2 3">
    <name type="scientific">Tritrichomonas musculus</name>
    <dbReference type="NCBI Taxonomy" id="1915356"/>
    <lineage>
        <taxon>Eukaryota</taxon>
        <taxon>Metamonada</taxon>
        <taxon>Parabasalia</taxon>
        <taxon>Tritrichomonadida</taxon>
        <taxon>Tritrichomonadidae</taxon>
        <taxon>Tritrichomonas</taxon>
    </lineage>
</organism>
<protein>
    <recommendedName>
        <fullName evidence="1">Protein kinase domain-containing protein</fullName>
    </recommendedName>
</protein>